<sequence>MEKAKFWVDWLLEAGEANVCHRYWFEIELEDELYEELYHVWFDNGSRLNNWNSKWDGHEGLFEKINVPAINALNDLVKKNEPDFADPIDVYWEISKETEDAF</sequence>
<gene>
    <name evidence="1" type="ORF">SAMN05216462_2216</name>
</gene>
<dbReference type="AlphaFoldDB" id="A0A1H4DAQ9"/>
<organism evidence="1 2">
    <name type="scientific">Xylanibacter ruminicola</name>
    <name type="common">Prevotella ruminicola</name>
    <dbReference type="NCBI Taxonomy" id="839"/>
    <lineage>
        <taxon>Bacteria</taxon>
        <taxon>Pseudomonadati</taxon>
        <taxon>Bacteroidota</taxon>
        <taxon>Bacteroidia</taxon>
        <taxon>Bacteroidales</taxon>
        <taxon>Prevotellaceae</taxon>
        <taxon>Xylanibacter</taxon>
    </lineage>
</organism>
<evidence type="ECO:0000313" key="2">
    <source>
        <dbReference type="Proteomes" id="UP000182257"/>
    </source>
</evidence>
<accession>A0A1H4DAQ9</accession>
<dbReference type="EMBL" id="FNRF01000004">
    <property type="protein sequence ID" value="SEA69747.1"/>
    <property type="molecule type" value="Genomic_DNA"/>
</dbReference>
<proteinExistence type="predicted"/>
<name>A0A1H4DAQ9_XYLRU</name>
<dbReference type="RefSeq" id="WP_074761588.1">
    <property type="nucleotide sequence ID" value="NZ_FNRF01000004.1"/>
</dbReference>
<dbReference type="Proteomes" id="UP000182257">
    <property type="component" value="Unassembled WGS sequence"/>
</dbReference>
<protein>
    <submittedName>
        <fullName evidence="1">Uncharacterized protein</fullName>
    </submittedName>
</protein>
<evidence type="ECO:0000313" key="1">
    <source>
        <dbReference type="EMBL" id="SEA69747.1"/>
    </source>
</evidence>
<reference evidence="1 2" key="1">
    <citation type="submission" date="2016-10" db="EMBL/GenBank/DDBJ databases">
        <authorList>
            <person name="de Groot N.N."/>
        </authorList>
    </citation>
    <scope>NUCLEOTIDE SEQUENCE [LARGE SCALE GENOMIC DNA]</scope>
    <source>
        <strain evidence="1 2">D31d</strain>
    </source>
</reference>